<feature type="transmembrane region" description="Helical" evidence="1">
    <location>
        <begin position="24"/>
        <end position="45"/>
    </location>
</feature>
<feature type="transmembrane region" description="Helical" evidence="1">
    <location>
        <begin position="99"/>
        <end position="119"/>
    </location>
</feature>
<proteinExistence type="predicted"/>
<sequence length="239" mass="25737">MASVGCVVGWTGPRQWQHSAAARAVHAVIALLAASGIATSLYIGWTNDSQLPAGVAYSGGFTAGWEHMLNQPVYFTFLSGLLVLVTSVMLTLRTQRRSAVFHAVRLAGVVQMIITGLVFNVLLRDDAVLIGVRQFNDAVLHQAMPMLVPLVWLLFGPFGRITGRVLVGSVTIPLAWLAATLIRGPGLDWYPYVILDVPGIGYSGVGVYVVAIVAAYLALACGFWGLDRLFSRSRRRISG</sequence>
<accession>A0A7W5TW88</accession>
<organism evidence="2 3">
    <name type="scientific">Garicola koreensis</name>
    <dbReference type="NCBI Taxonomy" id="1262554"/>
    <lineage>
        <taxon>Bacteria</taxon>
        <taxon>Bacillati</taxon>
        <taxon>Actinomycetota</taxon>
        <taxon>Actinomycetes</taxon>
        <taxon>Micrococcales</taxon>
        <taxon>Micrococcaceae</taxon>
        <taxon>Garicola</taxon>
    </lineage>
</organism>
<evidence type="ECO:0000313" key="3">
    <source>
        <dbReference type="Proteomes" id="UP000547528"/>
    </source>
</evidence>
<keyword evidence="1" id="KW-0812">Transmembrane</keyword>
<evidence type="ECO:0000256" key="1">
    <source>
        <dbReference type="SAM" id="Phobius"/>
    </source>
</evidence>
<feature type="transmembrane region" description="Helical" evidence="1">
    <location>
        <begin position="205"/>
        <end position="226"/>
    </location>
</feature>
<evidence type="ECO:0000313" key="2">
    <source>
        <dbReference type="EMBL" id="MBB3668019.1"/>
    </source>
</evidence>
<evidence type="ECO:0008006" key="4">
    <source>
        <dbReference type="Google" id="ProtNLM"/>
    </source>
</evidence>
<dbReference type="AlphaFoldDB" id="A0A7W5TW88"/>
<dbReference type="NCBIfam" id="NF038065">
    <property type="entry name" value="Pr6Pr"/>
    <property type="match status" value="1"/>
</dbReference>
<dbReference type="Proteomes" id="UP000547528">
    <property type="component" value="Unassembled WGS sequence"/>
</dbReference>
<feature type="transmembrane region" description="Helical" evidence="1">
    <location>
        <begin position="165"/>
        <end position="185"/>
    </location>
</feature>
<reference evidence="2 3" key="1">
    <citation type="submission" date="2020-08" db="EMBL/GenBank/DDBJ databases">
        <title>Sequencing the genomes of 1000 actinobacteria strains.</title>
        <authorList>
            <person name="Klenk H.-P."/>
        </authorList>
    </citation>
    <scope>NUCLEOTIDE SEQUENCE [LARGE SCALE GENOMIC DNA]</scope>
    <source>
        <strain evidence="2 3">DSM 28238</strain>
    </source>
</reference>
<name>A0A7W5TW88_9MICC</name>
<gene>
    <name evidence="2" type="ORF">FHX47_001648</name>
</gene>
<dbReference type="RefSeq" id="WP_183358443.1">
    <property type="nucleotide sequence ID" value="NZ_BAABKR010000016.1"/>
</dbReference>
<keyword evidence="1" id="KW-0472">Membrane</keyword>
<dbReference type="InterPro" id="IPR049713">
    <property type="entry name" value="Pr6Pr-like"/>
</dbReference>
<protein>
    <recommendedName>
        <fullName evidence="4">F420-dependent oxidoreductase</fullName>
    </recommendedName>
</protein>
<dbReference type="EMBL" id="JACIBT010000006">
    <property type="protein sequence ID" value="MBB3668019.1"/>
    <property type="molecule type" value="Genomic_DNA"/>
</dbReference>
<comment type="caution">
    <text evidence="2">The sequence shown here is derived from an EMBL/GenBank/DDBJ whole genome shotgun (WGS) entry which is preliminary data.</text>
</comment>
<keyword evidence="1" id="KW-1133">Transmembrane helix</keyword>
<keyword evidence="3" id="KW-1185">Reference proteome</keyword>
<feature type="transmembrane region" description="Helical" evidence="1">
    <location>
        <begin position="73"/>
        <end position="92"/>
    </location>
</feature>
<feature type="transmembrane region" description="Helical" evidence="1">
    <location>
        <begin position="139"/>
        <end position="158"/>
    </location>
</feature>